<gene>
    <name evidence="1" type="ORF">SPLIT_LOCUS12239</name>
</gene>
<accession>A0A9P0NA20</accession>
<evidence type="ECO:0000313" key="1">
    <source>
        <dbReference type="EMBL" id="CAH1646888.1"/>
    </source>
</evidence>
<proteinExistence type="predicted"/>
<dbReference type="AlphaFoldDB" id="A0A9P0NA20"/>
<keyword evidence="2" id="KW-1185">Reference proteome</keyword>
<organism evidence="1 2">
    <name type="scientific">Spodoptera littoralis</name>
    <name type="common">Egyptian cotton leafworm</name>
    <dbReference type="NCBI Taxonomy" id="7109"/>
    <lineage>
        <taxon>Eukaryota</taxon>
        <taxon>Metazoa</taxon>
        <taxon>Ecdysozoa</taxon>
        <taxon>Arthropoda</taxon>
        <taxon>Hexapoda</taxon>
        <taxon>Insecta</taxon>
        <taxon>Pterygota</taxon>
        <taxon>Neoptera</taxon>
        <taxon>Endopterygota</taxon>
        <taxon>Lepidoptera</taxon>
        <taxon>Glossata</taxon>
        <taxon>Ditrysia</taxon>
        <taxon>Noctuoidea</taxon>
        <taxon>Noctuidae</taxon>
        <taxon>Amphipyrinae</taxon>
        <taxon>Spodoptera</taxon>
    </lineage>
</organism>
<dbReference type="EMBL" id="LR824540">
    <property type="protein sequence ID" value="CAH1646888.1"/>
    <property type="molecule type" value="Genomic_DNA"/>
</dbReference>
<protein>
    <submittedName>
        <fullName evidence="1">Uncharacterized protein</fullName>
    </submittedName>
</protein>
<reference evidence="1" key="1">
    <citation type="submission" date="2022-02" db="EMBL/GenBank/DDBJ databases">
        <authorList>
            <person name="King R."/>
        </authorList>
    </citation>
    <scope>NUCLEOTIDE SEQUENCE</scope>
</reference>
<dbReference type="Proteomes" id="UP001153321">
    <property type="component" value="Chromosome 9"/>
</dbReference>
<name>A0A9P0NA20_SPOLI</name>
<evidence type="ECO:0000313" key="2">
    <source>
        <dbReference type="Proteomes" id="UP001153321"/>
    </source>
</evidence>
<sequence>MRKFKLIISNYKFEITNPH</sequence>